<evidence type="ECO:0000256" key="9">
    <source>
        <dbReference type="ARBA" id="ARBA00023157"/>
    </source>
</evidence>
<keyword evidence="4 15" id="KW-0812">Transmembrane</keyword>
<keyword evidence="6 15" id="KW-1133">Transmembrane helix</keyword>
<keyword evidence="7" id="KW-0297">G-protein coupled receptor</keyword>
<dbReference type="GO" id="GO:0005886">
    <property type="term" value="C:plasma membrane"/>
    <property type="evidence" value="ECO:0007669"/>
    <property type="project" value="UniProtKB-SubCell"/>
</dbReference>
<dbReference type="InterPro" id="IPR013320">
    <property type="entry name" value="ConA-like_dom_sf"/>
</dbReference>
<protein>
    <recommendedName>
        <fullName evidence="22">Adhesion G-protein coupled receptor G4</fullName>
    </recommendedName>
</protein>
<feature type="compositionally biased region" description="Polar residues" evidence="14">
    <location>
        <begin position="416"/>
        <end position="432"/>
    </location>
</feature>
<evidence type="ECO:0000259" key="17">
    <source>
        <dbReference type="PROSITE" id="PS50221"/>
    </source>
</evidence>
<dbReference type="InterPro" id="IPR046338">
    <property type="entry name" value="GAIN_dom_sf"/>
</dbReference>
<dbReference type="InterPro" id="IPR036445">
    <property type="entry name" value="GPCR_2_extracell_dom_sf"/>
</dbReference>
<dbReference type="PROSITE" id="PS00650">
    <property type="entry name" value="G_PROTEIN_RECEP_F2_2"/>
    <property type="match status" value="1"/>
</dbReference>
<evidence type="ECO:0000256" key="11">
    <source>
        <dbReference type="ARBA" id="ARBA00023180"/>
    </source>
</evidence>
<dbReference type="InterPro" id="IPR001759">
    <property type="entry name" value="PTX_dom"/>
</dbReference>
<comment type="caution">
    <text evidence="20">The sequence shown here is derived from an EMBL/GenBank/DDBJ whole genome shotgun (WGS) entry which is preliminary data.</text>
</comment>
<dbReference type="Proteomes" id="UP001557470">
    <property type="component" value="Unassembled WGS sequence"/>
</dbReference>
<dbReference type="PROSITE" id="PS50221">
    <property type="entry name" value="GAIN_B"/>
    <property type="match status" value="1"/>
</dbReference>
<evidence type="ECO:0000256" key="7">
    <source>
        <dbReference type="ARBA" id="ARBA00023040"/>
    </source>
</evidence>
<evidence type="ECO:0000256" key="2">
    <source>
        <dbReference type="ARBA" id="ARBA00007343"/>
    </source>
</evidence>
<dbReference type="FunFam" id="1.20.1070.10:FF:000043">
    <property type="entry name" value="adhesion G-protein coupled receptor G2 isoform X1"/>
    <property type="match status" value="1"/>
</dbReference>
<dbReference type="InterPro" id="IPR057244">
    <property type="entry name" value="GAIN_B"/>
</dbReference>
<evidence type="ECO:0000256" key="15">
    <source>
        <dbReference type="SAM" id="Phobius"/>
    </source>
</evidence>
<keyword evidence="9" id="KW-1015">Disulfide bond</keyword>
<dbReference type="Pfam" id="PF01825">
    <property type="entry name" value="GPS"/>
    <property type="match status" value="1"/>
</dbReference>
<feature type="transmembrane region" description="Helical" evidence="15">
    <location>
        <begin position="1066"/>
        <end position="1094"/>
    </location>
</feature>
<keyword evidence="3" id="KW-1003">Cell membrane</keyword>
<dbReference type="PANTHER" id="PTHR12011:SF277">
    <property type="entry name" value="ADHESION G-PROTEIN COUPLED RECEPTOR G4"/>
    <property type="match status" value="1"/>
</dbReference>
<dbReference type="PROSITE" id="PS50261">
    <property type="entry name" value="G_PROTEIN_RECEP_F2_4"/>
    <property type="match status" value="1"/>
</dbReference>
<evidence type="ECO:0000256" key="1">
    <source>
        <dbReference type="ARBA" id="ARBA00004651"/>
    </source>
</evidence>
<keyword evidence="8 15" id="KW-0472">Membrane</keyword>
<name>A0ABD0WQZ1_UMBPY</name>
<comment type="subcellular location">
    <subcellularLocation>
        <location evidence="1">Cell membrane</location>
        <topology evidence="1">Multi-pass membrane protein</topology>
    </subcellularLocation>
</comment>
<evidence type="ECO:0000256" key="6">
    <source>
        <dbReference type="ARBA" id="ARBA00022989"/>
    </source>
</evidence>
<keyword evidence="11" id="KW-0325">Glycoprotein</keyword>
<dbReference type="SUPFAM" id="SSF49899">
    <property type="entry name" value="Concanavalin A-like lectins/glucanases"/>
    <property type="match status" value="1"/>
</dbReference>
<feature type="region of interest" description="Disordered" evidence="14">
    <location>
        <begin position="1215"/>
        <end position="1236"/>
    </location>
</feature>
<feature type="transmembrane region" description="Helical" evidence="15">
    <location>
        <begin position="1143"/>
        <end position="1164"/>
    </location>
</feature>
<evidence type="ECO:0000256" key="14">
    <source>
        <dbReference type="SAM" id="MobiDB-lite"/>
    </source>
</evidence>
<gene>
    <name evidence="20" type="ORF">UPYG_G00216040</name>
</gene>
<dbReference type="PRINTS" id="PR01422">
    <property type="entry name" value="GPR56ORPHANR"/>
</dbReference>
<feature type="region of interest" description="Disordered" evidence="14">
    <location>
        <begin position="409"/>
        <end position="432"/>
    </location>
</feature>
<dbReference type="PROSITE" id="PS51828">
    <property type="entry name" value="PTX_2"/>
    <property type="match status" value="1"/>
</dbReference>
<evidence type="ECO:0000313" key="20">
    <source>
        <dbReference type="EMBL" id="KAL0974130.1"/>
    </source>
</evidence>
<evidence type="ECO:0000256" key="13">
    <source>
        <dbReference type="PROSITE-ProRule" id="PRU01172"/>
    </source>
</evidence>
<evidence type="ECO:0000256" key="5">
    <source>
        <dbReference type="ARBA" id="ARBA00022729"/>
    </source>
</evidence>
<feature type="domain" description="GAIN-B" evidence="17">
    <location>
        <begin position="743"/>
        <end position="899"/>
    </location>
</feature>
<dbReference type="InterPro" id="IPR000832">
    <property type="entry name" value="GPCR_2_secretin-like"/>
</dbReference>
<keyword evidence="21" id="KW-1185">Reference proteome</keyword>
<feature type="domain" description="Pentraxin (PTX)" evidence="19">
    <location>
        <begin position="37"/>
        <end position="238"/>
    </location>
</feature>
<dbReference type="InterPro" id="IPR017981">
    <property type="entry name" value="GPCR_2-like_7TM"/>
</dbReference>
<feature type="signal peptide" evidence="16">
    <location>
        <begin position="1"/>
        <end position="30"/>
    </location>
</feature>
<reference evidence="20 21" key="1">
    <citation type="submission" date="2024-06" db="EMBL/GenBank/DDBJ databases">
        <authorList>
            <person name="Pan Q."/>
            <person name="Wen M."/>
            <person name="Jouanno E."/>
            <person name="Zahm M."/>
            <person name="Klopp C."/>
            <person name="Cabau C."/>
            <person name="Louis A."/>
            <person name="Berthelot C."/>
            <person name="Parey E."/>
            <person name="Roest Crollius H."/>
            <person name="Montfort J."/>
            <person name="Robinson-Rechavi M."/>
            <person name="Bouchez O."/>
            <person name="Lampietro C."/>
            <person name="Lopez Roques C."/>
            <person name="Donnadieu C."/>
            <person name="Postlethwait J."/>
            <person name="Bobe J."/>
            <person name="Verreycken H."/>
            <person name="Guiguen Y."/>
        </authorList>
    </citation>
    <scope>NUCLEOTIDE SEQUENCE [LARGE SCALE GENOMIC DNA]</scope>
    <source>
        <strain evidence="20">Up_M1</strain>
        <tissue evidence="20">Testis</tissue>
    </source>
</reference>
<evidence type="ECO:0000313" key="21">
    <source>
        <dbReference type="Proteomes" id="UP001557470"/>
    </source>
</evidence>
<dbReference type="PANTHER" id="PTHR12011">
    <property type="entry name" value="ADHESION G-PROTEIN COUPLED RECEPTOR"/>
    <property type="match status" value="1"/>
</dbReference>
<dbReference type="SMART" id="SM00303">
    <property type="entry name" value="GPS"/>
    <property type="match status" value="1"/>
</dbReference>
<feature type="chain" id="PRO_5044821210" description="Adhesion G-protein coupled receptor G4" evidence="16">
    <location>
        <begin position="31"/>
        <end position="1243"/>
    </location>
</feature>
<feature type="transmembrane region" description="Helical" evidence="15">
    <location>
        <begin position="1115"/>
        <end position="1137"/>
    </location>
</feature>
<dbReference type="GO" id="GO:0004930">
    <property type="term" value="F:G protein-coupled receptor activity"/>
    <property type="evidence" value="ECO:0007669"/>
    <property type="project" value="UniProtKB-KW"/>
</dbReference>
<comment type="similarity">
    <text evidence="2">Belongs to the G-protein coupled receptor 2 family. Adhesion G-protein coupled receptor (ADGR) subfamily.</text>
</comment>
<comment type="caution">
    <text evidence="13">Lacks conserved residue(s) required for the propagation of feature annotation.</text>
</comment>
<evidence type="ECO:0000256" key="4">
    <source>
        <dbReference type="ARBA" id="ARBA00022692"/>
    </source>
</evidence>
<evidence type="ECO:0000256" key="3">
    <source>
        <dbReference type="ARBA" id="ARBA00022475"/>
    </source>
</evidence>
<feature type="transmembrane region" description="Helical" evidence="15">
    <location>
        <begin position="1014"/>
        <end position="1036"/>
    </location>
</feature>
<dbReference type="Gene3D" id="2.60.120.200">
    <property type="match status" value="1"/>
</dbReference>
<dbReference type="InterPro" id="IPR000203">
    <property type="entry name" value="GPS"/>
</dbReference>
<accession>A0ABD0WQZ1</accession>
<dbReference type="Gene3D" id="2.60.220.50">
    <property type="match status" value="1"/>
</dbReference>
<dbReference type="InterPro" id="IPR017983">
    <property type="entry name" value="GPCR_2_secretin-like_CS"/>
</dbReference>
<evidence type="ECO:0008006" key="22">
    <source>
        <dbReference type="Google" id="ProtNLM"/>
    </source>
</evidence>
<dbReference type="PRINTS" id="PR00249">
    <property type="entry name" value="GPCRSECRETIN"/>
</dbReference>
<dbReference type="Gene3D" id="1.20.1070.10">
    <property type="entry name" value="Rhodopsin 7-helix transmembrane proteins"/>
    <property type="match status" value="1"/>
</dbReference>
<dbReference type="InterPro" id="IPR003910">
    <property type="entry name" value="GPR1/GPR3/GPR5"/>
</dbReference>
<feature type="compositionally biased region" description="Basic and acidic residues" evidence="14">
    <location>
        <begin position="1223"/>
        <end position="1232"/>
    </location>
</feature>
<feature type="domain" description="G-protein coupled receptors family 2 profile 2" evidence="18">
    <location>
        <begin position="908"/>
        <end position="1166"/>
    </location>
</feature>
<dbReference type="AlphaFoldDB" id="A0ABD0WQZ1"/>
<sequence>MTQWVMKSVKTPCFIVCLWLLANSFSPCSGLLNPSLWGKKVEFMIRPCVLQLDKDHVVPPLKEVSVCLHLRREIATPEWTGFVYKAPGEKSVELGLAGQNNQLVARLFGQQWPVAKDLPLGHWQVVCLTWSSYSERLRLYINGSRCLDAHVNASLPRQLVHNGTLTLGASHNKVDGVLDLEDGKELLGFVSLFRMWSQELTAEELWDNRCVDGNVVSWDARNWDYKTCRLEYDSSLQCAWSRYNINMKTSIEQQHLSKPVQSTENVIRDWLGAVFPGSFSIEEIFVSPPSQVCHVADTASEQDTKEVQESRILEPNSTSVNCISVNVLVLPKTDVGVTQAEIFGNLSVAFTSGQVNLQADPGSLCVRPIGLFTKGTVTPPTFTNTSAGSQTSPDPTDLVTLTETQPTLGAGIHPTGGSTTKEPFEHNSTGKGMSPTFYSVNMTLKMNVTGNDPGTTIQNWVQTTLWEVQLSVLHFKMLTSIYRANSASLKLEKMAELTHEKIFTCTFNVEDVDSRNVTATQKLIVDHLSGNHADKGILVYDKDIHVTQIDPGSCPEDTYVSFWGQYIWPMTEAGNTQEMMCEKNHEERASRTCMLDGLTQEAKWAKPNLKACKPIITISDLDAVSVTANNTADVVDIIEELVGGEKVLNDSELNSVIQKLDEVLEVGSVTPELGGDIVNIIGDILGSDTDVSEVTNSILNITESVGQQMDFPEEALNVTVPSLSLSMVNVDKNDFQGLTFGVSSFSAGKAPETFVNHTFVSQPSDSTVASISLPHDLQNFFPQGNNKERIQFHFYGTKDLFQEPESNWKLDSYVVSASVNRTTVSNLENPVVVTLSHIKPRDMNEKVKCVYWDFQKNKRKGGWDSNGCETIPRNSFDQTTCHCYHLTHFGILLDLDRNPISEADQGILTVISYLGCGVSSIFLSISLLTYLAFEKLRKDHPSKILINLSIALLGLNLVFLLDSWLSSLKSYALCITTAAVLHYFLLASFSWMALEAVHMYFALVKVFNVYIPSYILKFCVLGWGIPLVVVSLVLAIEMDAYGSAVTLDSVDTQQGIDLFCWIQDDVFFYVTVVSFVLLVLLFNLIVFLVVLVQIRHMQANKPAATGHKASAMHDLRAVTGLTLLLGLTWLIGFFTWGAARVPMLYLFAILNSLQGFFIFVFHCLMKENVRKQWRIYLCCGRFRLSDYSDWSRSVTMGGTGRTKENHLVQCSVSVKSGNTSSRKVSDDSDKDSSSNGVLYYKRA</sequence>
<evidence type="ECO:0000259" key="18">
    <source>
        <dbReference type="PROSITE" id="PS50261"/>
    </source>
</evidence>
<feature type="transmembrane region" description="Helical" evidence="15">
    <location>
        <begin position="970"/>
        <end position="994"/>
    </location>
</feature>
<feature type="transmembrane region" description="Helical" evidence="15">
    <location>
        <begin position="945"/>
        <end position="964"/>
    </location>
</feature>
<proteinExistence type="inferred from homology"/>
<feature type="transmembrane region" description="Helical" evidence="15">
    <location>
        <begin position="910"/>
        <end position="933"/>
    </location>
</feature>
<organism evidence="20 21">
    <name type="scientific">Umbra pygmaea</name>
    <name type="common">Eastern mudminnow</name>
    <dbReference type="NCBI Taxonomy" id="75934"/>
    <lineage>
        <taxon>Eukaryota</taxon>
        <taxon>Metazoa</taxon>
        <taxon>Chordata</taxon>
        <taxon>Craniata</taxon>
        <taxon>Vertebrata</taxon>
        <taxon>Euteleostomi</taxon>
        <taxon>Actinopterygii</taxon>
        <taxon>Neopterygii</taxon>
        <taxon>Teleostei</taxon>
        <taxon>Protacanthopterygii</taxon>
        <taxon>Esociformes</taxon>
        <taxon>Umbridae</taxon>
        <taxon>Umbra</taxon>
    </lineage>
</organism>
<keyword evidence="12" id="KW-0807">Transducer</keyword>
<evidence type="ECO:0000256" key="12">
    <source>
        <dbReference type="ARBA" id="ARBA00023224"/>
    </source>
</evidence>
<evidence type="ECO:0000259" key="19">
    <source>
        <dbReference type="PROSITE" id="PS51828"/>
    </source>
</evidence>
<dbReference type="SMART" id="SM00159">
    <property type="entry name" value="PTX"/>
    <property type="match status" value="1"/>
</dbReference>
<evidence type="ECO:0000256" key="16">
    <source>
        <dbReference type="SAM" id="SignalP"/>
    </source>
</evidence>
<evidence type="ECO:0000256" key="10">
    <source>
        <dbReference type="ARBA" id="ARBA00023170"/>
    </source>
</evidence>
<dbReference type="Pfam" id="PF13385">
    <property type="entry name" value="Laminin_G_3"/>
    <property type="match status" value="1"/>
</dbReference>
<keyword evidence="5 16" id="KW-0732">Signal</keyword>
<dbReference type="Pfam" id="PF00002">
    <property type="entry name" value="7tm_2"/>
    <property type="match status" value="1"/>
</dbReference>
<dbReference type="SUPFAM" id="SSF81321">
    <property type="entry name" value="Family A G protein-coupled receptor-like"/>
    <property type="match status" value="1"/>
</dbReference>
<keyword evidence="10" id="KW-0675">Receptor</keyword>
<evidence type="ECO:0000256" key="8">
    <source>
        <dbReference type="ARBA" id="ARBA00023136"/>
    </source>
</evidence>
<dbReference type="EMBL" id="JAGEUA010000006">
    <property type="protein sequence ID" value="KAL0974130.1"/>
    <property type="molecule type" value="Genomic_DNA"/>
</dbReference>
<dbReference type="Gene3D" id="4.10.1240.10">
    <property type="entry name" value="GPCR, family 2, extracellular hormone receptor domain"/>
    <property type="match status" value="1"/>
</dbReference>